<feature type="region of interest" description="Disordered" evidence="1">
    <location>
        <begin position="1"/>
        <end position="26"/>
    </location>
</feature>
<dbReference type="VEuPathDB" id="FungiDB:CPSG_09805"/>
<reference evidence="3" key="2">
    <citation type="submission" date="2010-03" db="EMBL/GenBank/DDBJ databases">
        <title>The genome sequence of Coccidioides posadasii strain Silveira.</title>
        <authorList>
            <consortium name="The Broad Institute Genome Sequencing Center for Infectious Disease"/>
            <person name="Neafsey D."/>
            <person name="Orbach M."/>
            <person name="Henn M.R."/>
            <person name="Cole G.T."/>
            <person name="Galgiani J."/>
            <person name="Gardner M.J."/>
            <person name="Kirkland T.N."/>
            <person name="Taylor J.W."/>
            <person name="Young S.K."/>
            <person name="Zeng Q."/>
            <person name="Koehrsen M."/>
            <person name="Alvarado L."/>
            <person name="Berlin A."/>
            <person name="Borenstein D."/>
            <person name="Chapman S.B."/>
            <person name="Chen Z."/>
            <person name="Engels R."/>
            <person name="Freedman E."/>
            <person name="Gellesch M."/>
            <person name="Goldberg J."/>
            <person name="Griggs A."/>
            <person name="Gujja S."/>
            <person name="Heilman E."/>
            <person name="Heiman D."/>
            <person name="Howarth C."/>
            <person name="Jen D."/>
            <person name="Larson L."/>
            <person name="Mehta T."/>
            <person name="Neiman D."/>
            <person name="Park D."/>
            <person name="Pearson M."/>
            <person name="Richards J."/>
            <person name="Roberts A."/>
            <person name="Saif S."/>
            <person name="Shea T."/>
            <person name="Shenoy N."/>
            <person name="Sisk P."/>
            <person name="Stolte C."/>
            <person name="Sykes S."/>
            <person name="Walk T."/>
            <person name="White J."/>
            <person name="Yandava C."/>
            <person name="Haas B."/>
            <person name="Nusbaum C."/>
            <person name="Birren B."/>
        </authorList>
    </citation>
    <scope>NUCLEOTIDE SEQUENCE [LARGE SCALE GENOMIC DNA]</scope>
    <source>
        <strain evidence="3">RMSCC 757 / Silveira</strain>
    </source>
</reference>
<organism evidence="3">
    <name type="scientific">Coccidioides posadasii (strain RMSCC 757 / Silveira)</name>
    <name type="common">Valley fever fungus</name>
    <dbReference type="NCBI Taxonomy" id="443226"/>
    <lineage>
        <taxon>Eukaryota</taxon>
        <taxon>Fungi</taxon>
        <taxon>Dikarya</taxon>
        <taxon>Ascomycota</taxon>
        <taxon>Pezizomycotina</taxon>
        <taxon>Eurotiomycetes</taxon>
        <taxon>Eurotiomycetidae</taxon>
        <taxon>Onygenales</taxon>
        <taxon>Onygenaceae</taxon>
        <taxon>Coccidioides</taxon>
    </lineage>
</organism>
<evidence type="ECO:0000256" key="1">
    <source>
        <dbReference type="SAM" id="MobiDB-lite"/>
    </source>
</evidence>
<dbReference type="Proteomes" id="UP000002497">
    <property type="component" value="Unassembled WGS sequence"/>
</dbReference>
<name>E9DJ06_COCPS</name>
<keyword evidence="3" id="KW-1185">Reference proteome</keyword>
<sequence length="209" mass="22173">MDCAKPPSHSPDGAASTGPDAIAPRHWTGSRFHDSQPRFKAAQDGEFCDSQVKRHGDAMLVPAALALACQYLISRSPGDVFPVSMGYLSTRRDGWSLVTSAGTACWGLPILDWRPCRFSAKPCSSGDGNGAASQWGEALATVNLSPEQDGIQSSVLRPVAGLHYASEEASQPIRASASSAWPARGIVIHHPHAAEVLQSARASWQTSLK</sequence>
<protein>
    <submittedName>
        <fullName evidence="2">Uncharacterized protein</fullName>
    </submittedName>
</protein>
<evidence type="ECO:0000313" key="2">
    <source>
        <dbReference type="EMBL" id="EFW13591.1"/>
    </source>
</evidence>
<dbReference type="HOGENOM" id="CLU_1315292_0_0_1"/>
<dbReference type="AlphaFoldDB" id="E9DJ06"/>
<proteinExistence type="predicted"/>
<reference evidence="3" key="1">
    <citation type="journal article" date="2010" name="Genome Res.">
        <title>Population genomic sequencing of Coccidioides fungi reveals recent hybridization and transposon control.</title>
        <authorList>
            <person name="Neafsey D.E."/>
            <person name="Barker B.M."/>
            <person name="Sharpton T.J."/>
            <person name="Stajich J.E."/>
            <person name="Park D.J."/>
            <person name="Whiston E."/>
            <person name="Hung C.-Y."/>
            <person name="McMahan C."/>
            <person name="White J."/>
            <person name="Sykes S."/>
            <person name="Heiman D."/>
            <person name="Young S."/>
            <person name="Zeng Q."/>
            <person name="Abouelleil A."/>
            <person name="Aftuck L."/>
            <person name="Bessette D."/>
            <person name="Brown A."/>
            <person name="FitzGerald M."/>
            <person name="Lui A."/>
            <person name="Macdonald J.P."/>
            <person name="Priest M."/>
            <person name="Orbach M.J."/>
            <person name="Galgiani J.N."/>
            <person name="Kirkland T.N."/>
            <person name="Cole G.T."/>
            <person name="Birren B.W."/>
            <person name="Henn M.R."/>
            <person name="Taylor J.W."/>
            <person name="Rounsley S.D."/>
        </authorList>
    </citation>
    <scope>NUCLEOTIDE SEQUENCE [LARGE SCALE GENOMIC DNA]</scope>
    <source>
        <strain evidence="3">RMSCC 757 / Silveira</strain>
    </source>
</reference>
<accession>E9DJ06</accession>
<evidence type="ECO:0000313" key="3">
    <source>
        <dbReference type="Proteomes" id="UP000002497"/>
    </source>
</evidence>
<gene>
    <name evidence="2" type="ORF">CPSG_09805</name>
</gene>
<dbReference type="EMBL" id="GL636513">
    <property type="protein sequence ID" value="EFW13591.1"/>
    <property type="molecule type" value="Genomic_DNA"/>
</dbReference>